<proteinExistence type="predicted"/>
<name>X1D0U0_9ZZZZ</name>
<sequence length="33" mass="3701">TNPPIIFLLLLMNYSLSSHNKICLLSKSLKIEG</sequence>
<protein>
    <submittedName>
        <fullName evidence="1">Uncharacterized protein</fullName>
    </submittedName>
</protein>
<feature type="non-terminal residue" evidence="1">
    <location>
        <position position="1"/>
    </location>
</feature>
<dbReference type="EMBL" id="BART01021311">
    <property type="protein sequence ID" value="GAG98732.1"/>
    <property type="molecule type" value="Genomic_DNA"/>
</dbReference>
<gene>
    <name evidence="1" type="ORF">S01H4_39361</name>
</gene>
<accession>X1D0U0</accession>
<reference evidence="1" key="1">
    <citation type="journal article" date="2014" name="Front. Microbiol.">
        <title>High frequency of phylogenetically diverse reductive dehalogenase-homologous genes in deep subseafloor sedimentary metagenomes.</title>
        <authorList>
            <person name="Kawai M."/>
            <person name="Futagami T."/>
            <person name="Toyoda A."/>
            <person name="Takaki Y."/>
            <person name="Nishi S."/>
            <person name="Hori S."/>
            <person name="Arai W."/>
            <person name="Tsubouchi T."/>
            <person name="Morono Y."/>
            <person name="Uchiyama I."/>
            <person name="Ito T."/>
            <person name="Fujiyama A."/>
            <person name="Inagaki F."/>
            <person name="Takami H."/>
        </authorList>
    </citation>
    <scope>NUCLEOTIDE SEQUENCE</scope>
    <source>
        <strain evidence="1">Expedition CK06-06</strain>
    </source>
</reference>
<comment type="caution">
    <text evidence="1">The sequence shown here is derived from an EMBL/GenBank/DDBJ whole genome shotgun (WGS) entry which is preliminary data.</text>
</comment>
<organism evidence="1">
    <name type="scientific">marine sediment metagenome</name>
    <dbReference type="NCBI Taxonomy" id="412755"/>
    <lineage>
        <taxon>unclassified sequences</taxon>
        <taxon>metagenomes</taxon>
        <taxon>ecological metagenomes</taxon>
    </lineage>
</organism>
<dbReference type="AlphaFoldDB" id="X1D0U0"/>
<evidence type="ECO:0000313" key="1">
    <source>
        <dbReference type="EMBL" id="GAG98732.1"/>
    </source>
</evidence>